<evidence type="ECO:0000313" key="4">
    <source>
        <dbReference type="Proteomes" id="UP001320898"/>
    </source>
</evidence>
<dbReference type="GO" id="GO:0003700">
    <property type="term" value="F:DNA-binding transcription factor activity"/>
    <property type="evidence" value="ECO:0007669"/>
    <property type="project" value="TreeGrafter"/>
</dbReference>
<evidence type="ECO:0000313" key="3">
    <source>
        <dbReference type="EMBL" id="MCT8974425.1"/>
    </source>
</evidence>
<comment type="caution">
    <text evidence="3">The sequence shown here is derived from an EMBL/GenBank/DDBJ whole genome shotgun (WGS) entry which is preliminary data.</text>
</comment>
<dbReference type="CDD" id="cd02209">
    <property type="entry name" value="cupin_XRE_C"/>
    <property type="match status" value="1"/>
</dbReference>
<dbReference type="InterPro" id="IPR010982">
    <property type="entry name" value="Lambda_DNA-bd_dom_sf"/>
</dbReference>
<dbReference type="EMBL" id="JALIDZ010000012">
    <property type="protein sequence ID" value="MCT8974425.1"/>
    <property type="molecule type" value="Genomic_DNA"/>
</dbReference>
<dbReference type="PROSITE" id="PS50943">
    <property type="entry name" value="HTH_CROC1"/>
    <property type="match status" value="1"/>
</dbReference>
<dbReference type="PANTHER" id="PTHR46797:SF1">
    <property type="entry name" value="METHYLPHOSPHONATE SYNTHASE"/>
    <property type="match status" value="1"/>
</dbReference>
<feature type="domain" description="HTH cro/C1-type" evidence="2">
    <location>
        <begin position="1"/>
        <end position="46"/>
    </location>
</feature>
<evidence type="ECO:0000256" key="1">
    <source>
        <dbReference type="ARBA" id="ARBA00023125"/>
    </source>
</evidence>
<dbReference type="GO" id="GO:0005829">
    <property type="term" value="C:cytosol"/>
    <property type="evidence" value="ECO:0007669"/>
    <property type="project" value="TreeGrafter"/>
</dbReference>
<evidence type="ECO:0000259" key="2">
    <source>
        <dbReference type="PROSITE" id="PS50943"/>
    </source>
</evidence>
<dbReference type="Pfam" id="PF07883">
    <property type="entry name" value="Cupin_2"/>
    <property type="match status" value="1"/>
</dbReference>
<dbReference type="Gene3D" id="1.10.260.40">
    <property type="entry name" value="lambda repressor-like DNA-binding domains"/>
    <property type="match status" value="1"/>
</dbReference>
<dbReference type="GO" id="GO:0003677">
    <property type="term" value="F:DNA binding"/>
    <property type="evidence" value="ECO:0007669"/>
    <property type="project" value="UniProtKB-KW"/>
</dbReference>
<dbReference type="SUPFAM" id="SSF47413">
    <property type="entry name" value="lambda repressor-like DNA-binding domains"/>
    <property type="match status" value="1"/>
</dbReference>
<dbReference type="SUPFAM" id="SSF51182">
    <property type="entry name" value="RmlC-like cupins"/>
    <property type="match status" value="1"/>
</dbReference>
<dbReference type="InterPro" id="IPR013096">
    <property type="entry name" value="Cupin_2"/>
</dbReference>
<dbReference type="InterPro" id="IPR014710">
    <property type="entry name" value="RmlC-like_jellyroll"/>
</dbReference>
<protein>
    <submittedName>
        <fullName evidence="3">Helix-turn-helix domain-containing protein</fullName>
    </submittedName>
</protein>
<accession>A0AAW5R4W5</accession>
<dbReference type="SMART" id="SM00530">
    <property type="entry name" value="HTH_XRE"/>
    <property type="match status" value="1"/>
</dbReference>
<dbReference type="InterPro" id="IPR011051">
    <property type="entry name" value="RmlC_Cupin_sf"/>
</dbReference>
<dbReference type="Gene3D" id="2.60.120.10">
    <property type="entry name" value="Jelly Rolls"/>
    <property type="match status" value="1"/>
</dbReference>
<proteinExistence type="predicted"/>
<dbReference type="Proteomes" id="UP001320898">
    <property type="component" value="Unassembled WGS sequence"/>
</dbReference>
<keyword evidence="4" id="KW-1185">Reference proteome</keyword>
<keyword evidence="1" id="KW-0238">DNA-binding</keyword>
<dbReference type="PANTHER" id="PTHR46797">
    <property type="entry name" value="HTH-TYPE TRANSCRIPTIONAL REGULATOR"/>
    <property type="match status" value="1"/>
</dbReference>
<name>A0AAW5R4W5_9HYPH</name>
<gene>
    <name evidence="3" type="ORF">MUB46_21360</name>
</gene>
<sequence>MTQNQLANAAGLSPRAIRELEAGRSNPALATMVAVVDSLGLTLDELVEVARSEPPQPDVTRAADLGDGVTPLVRTLQDPRMASRIVTPSDPAASIPHPANPVFYHVLKGSVSVDVDGETIKLRRGDSLHIDAGVEGAWRPDGGDSQVLVVEAVRTNGAASQD</sequence>
<dbReference type="Pfam" id="PF01381">
    <property type="entry name" value="HTH_3"/>
    <property type="match status" value="1"/>
</dbReference>
<dbReference type="InterPro" id="IPR050807">
    <property type="entry name" value="TransReg_Diox_bact_type"/>
</dbReference>
<dbReference type="AlphaFoldDB" id="A0AAW5R4W5"/>
<dbReference type="InterPro" id="IPR001387">
    <property type="entry name" value="Cro/C1-type_HTH"/>
</dbReference>
<dbReference type="CDD" id="cd00093">
    <property type="entry name" value="HTH_XRE"/>
    <property type="match status" value="1"/>
</dbReference>
<organism evidence="3 4">
    <name type="scientific">Microbaculum marinisediminis</name>
    <dbReference type="NCBI Taxonomy" id="2931392"/>
    <lineage>
        <taxon>Bacteria</taxon>
        <taxon>Pseudomonadati</taxon>
        <taxon>Pseudomonadota</taxon>
        <taxon>Alphaproteobacteria</taxon>
        <taxon>Hyphomicrobiales</taxon>
        <taxon>Tepidamorphaceae</taxon>
        <taxon>Microbaculum</taxon>
    </lineage>
</organism>
<reference evidence="3 4" key="1">
    <citation type="submission" date="2022-04" db="EMBL/GenBank/DDBJ databases">
        <authorList>
            <person name="Ye Y.-Q."/>
            <person name="Du Z.-J."/>
        </authorList>
    </citation>
    <scope>NUCLEOTIDE SEQUENCE [LARGE SCALE GENOMIC DNA]</scope>
    <source>
        <strain evidence="3 4">A6E488</strain>
    </source>
</reference>